<reference evidence="1" key="1">
    <citation type="submission" date="2020-08" db="EMBL/GenBank/DDBJ databases">
        <title>Multicomponent nature underlies the extraordinary mechanical properties of spider dragline silk.</title>
        <authorList>
            <person name="Kono N."/>
            <person name="Nakamura H."/>
            <person name="Mori M."/>
            <person name="Yoshida Y."/>
            <person name="Ohtoshi R."/>
            <person name="Malay A.D."/>
            <person name="Moran D.A.P."/>
            <person name="Tomita M."/>
            <person name="Numata K."/>
            <person name="Arakawa K."/>
        </authorList>
    </citation>
    <scope>NUCLEOTIDE SEQUENCE</scope>
</reference>
<gene>
    <name evidence="1" type="ORF">NPIL_472841</name>
</gene>
<sequence>MFSAPAPPPDPAHSSAARDTARLPLRGNLLHLRIIPGPPISSGTRLARRRLLLRLKPALFRTPASCQRRPLRLRHQLLARNPQVRHLLTSTGSYRRLLPAPAPLWCFVGEWYGHWVLSITSTGTAIHRMAPAPTL</sequence>
<protein>
    <submittedName>
        <fullName evidence="1">Uncharacterized protein</fullName>
    </submittedName>
</protein>
<comment type="caution">
    <text evidence="1">The sequence shown here is derived from an EMBL/GenBank/DDBJ whole genome shotgun (WGS) entry which is preliminary data.</text>
</comment>
<keyword evidence="2" id="KW-1185">Reference proteome</keyword>
<dbReference type="EMBL" id="BMAW01132837">
    <property type="protein sequence ID" value="GFU45214.1"/>
    <property type="molecule type" value="Genomic_DNA"/>
</dbReference>
<evidence type="ECO:0000313" key="1">
    <source>
        <dbReference type="EMBL" id="GFU45214.1"/>
    </source>
</evidence>
<proteinExistence type="predicted"/>
<accession>A0A8X6USA9</accession>
<evidence type="ECO:0000313" key="2">
    <source>
        <dbReference type="Proteomes" id="UP000887013"/>
    </source>
</evidence>
<dbReference type="Proteomes" id="UP000887013">
    <property type="component" value="Unassembled WGS sequence"/>
</dbReference>
<name>A0A8X6USA9_NEPPI</name>
<dbReference type="AlphaFoldDB" id="A0A8X6USA9"/>
<organism evidence="1 2">
    <name type="scientific">Nephila pilipes</name>
    <name type="common">Giant wood spider</name>
    <name type="synonym">Nephila maculata</name>
    <dbReference type="NCBI Taxonomy" id="299642"/>
    <lineage>
        <taxon>Eukaryota</taxon>
        <taxon>Metazoa</taxon>
        <taxon>Ecdysozoa</taxon>
        <taxon>Arthropoda</taxon>
        <taxon>Chelicerata</taxon>
        <taxon>Arachnida</taxon>
        <taxon>Araneae</taxon>
        <taxon>Araneomorphae</taxon>
        <taxon>Entelegynae</taxon>
        <taxon>Araneoidea</taxon>
        <taxon>Nephilidae</taxon>
        <taxon>Nephila</taxon>
    </lineage>
</organism>